<evidence type="ECO:0000256" key="5">
    <source>
        <dbReference type="ARBA" id="ARBA00023155"/>
    </source>
</evidence>
<comment type="subcellular location">
    <subcellularLocation>
        <location evidence="1 9 10">Nucleus</location>
    </subcellularLocation>
</comment>
<feature type="region of interest" description="Disordered" evidence="11">
    <location>
        <begin position="1"/>
        <end position="85"/>
    </location>
</feature>
<dbReference type="Pfam" id="PF00046">
    <property type="entry name" value="Homeodomain"/>
    <property type="match status" value="1"/>
</dbReference>
<evidence type="ECO:0000256" key="10">
    <source>
        <dbReference type="RuleBase" id="RU000682"/>
    </source>
</evidence>
<evidence type="ECO:0000256" key="1">
    <source>
        <dbReference type="ARBA" id="ARBA00004123"/>
    </source>
</evidence>
<keyword evidence="3" id="KW-0805">Transcription regulation</keyword>
<evidence type="ECO:0000256" key="6">
    <source>
        <dbReference type="ARBA" id="ARBA00023163"/>
    </source>
</evidence>
<dbReference type="SMART" id="SM00389">
    <property type="entry name" value="HOX"/>
    <property type="match status" value="1"/>
</dbReference>
<keyword evidence="14" id="KW-1185">Reference proteome</keyword>
<dbReference type="PROSITE" id="PS00027">
    <property type="entry name" value="HOMEOBOX_1"/>
    <property type="match status" value="1"/>
</dbReference>
<comment type="caution">
    <text evidence="13">The sequence shown here is derived from an EMBL/GenBank/DDBJ whole genome shotgun (WGS) entry which is preliminary data.</text>
</comment>
<evidence type="ECO:0000313" key="13">
    <source>
        <dbReference type="EMBL" id="CAF0753717.1"/>
    </source>
</evidence>
<feature type="region of interest" description="Disordered" evidence="11">
    <location>
        <begin position="415"/>
        <end position="460"/>
    </location>
</feature>
<accession>A0A813PE63</accession>
<feature type="region of interest" description="Disordered" evidence="11">
    <location>
        <begin position="297"/>
        <end position="346"/>
    </location>
</feature>
<reference evidence="13" key="1">
    <citation type="submission" date="2021-02" db="EMBL/GenBank/DDBJ databases">
        <authorList>
            <person name="Nowell W R."/>
        </authorList>
    </citation>
    <scope>NUCLEOTIDE SEQUENCE</scope>
    <source>
        <strain evidence="13">Ploen Becks lab</strain>
    </source>
</reference>
<dbReference type="GO" id="GO:0005634">
    <property type="term" value="C:nucleus"/>
    <property type="evidence" value="ECO:0007669"/>
    <property type="project" value="UniProtKB-SubCell"/>
</dbReference>
<evidence type="ECO:0000256" key="4">
    <source>
        <dbReference type="ARBA" id="ARBA00023125"/>
    </source>
</evidence>
<feature type="compositionally biased region" description="Polar residues" evidence="11">
    <location>
        <begin position="1"/>
        <end position="41"/>
    </location>
</feature>
<keyword evidence="6" id="KW-0804">Transcription</keyword>
<feature type="DNA-binding region" description="Homeobox" evidence="9">
    <location>
        <begin position="348"/>
        <end position="407"/>
    </location>
</feature>
<dbReference type="GO" id="GO:0000981">
    <property type="term" value="F:DNA-binding transcription factor activity, RNA polymerase II-specific"/>
    <property type="evidence" value="ECO:0007669"/>
    <property type="project" value="InterPro"/>
</dbReference>
<dbReference type="GO" id="GO:0000977">
    <property type="term" value="F:RNA polymerase II transcription regulatory region sequence-specific DNA binding"/>
    <property type="evidence" value="ECO:0007669"/>
    <property type="project" value="TreeGrafter"/>
</dbReference>
<evidence type="ECO:0000256" key="7">
    <source>
        <dbReference type="ARBA" id="ARBA00023242"/>
    </source>
</evidence>
<comment type="similarity">
    <text evidence="8">Belongs to the HMX homeobox family.</text>
</comment>
<feature type="region of interest" description="Disordered" evidence="11">
    <location>
        <begin position="101"/>
        <end position="120"/>
    </location>
</feature>
<evidence type="ECO:0000256" key="11">
    <source>
        <dbReference type="SAM" id="MobiDB-lite"/>
    </source>
</evidence>
<dbReference type="Gene3D" id="1.10.10.60">
    <property type="entry name" value="Homeodomain-like"/>
    <property type="match status" value="1"/>
</dbReference>
<feature type="domain" description="Homeobox" evidence="12">
    <location>
        <begin position="346"/>
        <end position="406"/>
    </location>
</feature>
<feature type="region of interest" description="Disordered" evidence="11">
    <location>
        <begin position="216"/>
        <end position="283"/>
    </location>
</feature>
<evidence type="ECO:0000259" key="12">
    <source>
        <dbReference type="PROSITE" id="PS50071"/>
    </source>
</evidence>
<feature type="compositionally biased region" description="Low complexity" evidence="11">
    <location>
        <begin position="42"/>
        <end position="53"/>
    </location>
</feature>
<dbReference type="InterPro" id="IPR017970">
    <property type="entry name" value="Homeobox_CS"/>
</dbReference>
<proteinExistence type="inferred from homology"/>
<dbReference type="AlphaFoldDB" id="A0A813PE63"/>
<dbReference type="Proteomes" id="UP000663879">
    <property type="component" value="Unassembled WGS sequence"/>
</dbReference>
<evidence type="ECO:0000313" key="14">
    <source>
        <dbReference type="Proteomes" id="UP000663879"/>
    </source>
</evidence>
<keyword evidence="5 9" id="KW-0371">Homeobox</keyword>
<protein>
    <recommendedName>
        <fullName evidence="12">Homeobox domain-containing protein</fullName>
    </recommendedName>
</protein>
<evidence type="ECO:0000256" key="2">
    <source>
        <dbReference type="ARBA" id="ARBA00022473"/>
    </source>
</evidence>
<dbReference type="InterPro" id="IPR020479">
    <property type="entry name" value="HD_metazoa"/>
</dbReference>
<evidence type="ECO:0000256" key="8">
    <source>
        <dbReference type="ARBA" id="ARBA00038165"/>
    </source>
</evidence>
<sequence length="581" mass="64066">MTNEYLSLSSGSPKHELNISTSSKSYSETNPISPKISHSQMTPTSSTCVSPVTFVDTNRHKRQRDDSCEKDETSSSSNQPPCKTAKMGYSIMNLLGKDVKDKDNKENDLESRPISPPQVNPAPLNQQNLNPFLLNPFFAAAAAAAQNGQSNLLSNISNLAMLSKNQPQEMWPWFNMAAMSALYGLDKGYSNLFQAPIDNSSQLRNTLPTIGQQNLIQQKNNDDSDEHYQTPNRIGNLNKTSTPHNFIANYQRNILRPNEPNRSQSSSSSSSISPPVNGNLIENRKLLNRSLDDEEREEEINLHNSNRIGFSGASMGDDDDLDDDNDAGDEDDDLDGSNNGDSFDNMRKKKTRTVFSRNQVFQLESTFDMKRYLSSSERSSLANSLQLTETQIKIWFQNRRNKWKRQLAAEIESNSSMSNNNNQQQQQQQTQHQLSSGQINSLNNNAQRNSTSNQQQQQRVVRVPVLYQSADNGRSYIGQEIEANIQSSSSSTHSSLTSPSSSNFNNQAVAAVLSNMANSNPNQGSVNPASLLSPSMLAAAAAASSLYYAAAAQGQQTQFPSLNLNLANIANGSKQSLSSIL</sequence>
<feature type="compositionally biased region" description="Basic and acidic residues" evidence="11">
    <location>
        <begin position="101"/>
        <end position="111"/>
    </location>
</feature>
<dbReference type="CDD" id="cd00086">
    <property type="entry name" value="homeodomain"/>
    <property type="match status" value="1"/>
</dbReference>
<feature type="compositionally biased region" description="Acidic residues" evidence="11">
    <location>
        <begin position="316"/>
        <end position="335"/>
    </location>
</feature>
<dbReference type="PRINTS" id="PR00024">
    <property type="entry name" value="HOMEOBOX"/>
</dbReference>
<dbReference type="PANTHER" id="PTHR46110:SF3">
    <property type="entry name" value="HOMEOBOX PROTEIN HMX"/>
    <property type="match status" value="1"/>
</dbReference>
<feature type="compositionally biased region" description="Polar residues" evidence="11">
    <location>
        <begin position="229"/>
        <end position="252"/>
    </location>
</feature>
<name>A0A813PE63_9BILA</name>
<evidence type="ECO:0000256" key="9">
    <source>
        <dbReference type="PROSITE-ProRule" id="PRU00108"/>
    </source>
</evidence>
<dbReference type="EMBL" id="CAJNOC010000384">
    <property type="protein sequence ID" value="CAF0753717.1"/>
    <property type="molecule type" value="Genomic_DNA"/>
</dbReference>
<dbReference type="FunFam" id="1.10.10.60:FF:000053">
    <property type="entry name" value="H6 family homeobox 2"/>
    <property type="match status" value="1"/>
</dbReference>
<dbReference type="SUPFAM" id="SSF46689">
    <property type="entry name" value="Homeodomain-like"/>
    <property type="match status" value="1"/>
</dbReference>
<keyword evidence="2" id="KW-0217">Developmental protein</keyword>
<evidence type="ECO:0000256" key="3">
    <source>
        <dbReference type="ARBA" id="ARBA00023015"/>
    </source>
</evidence>
<gene>
    <name evidence="13" type="ORF">OXX778_LOCUS4056</name>
</gene>
<keyword evidence="4 9" id="KW-0238">DNA-binding</keyword>
<dbReference type="PANTHER" id="PTHR46110">
    <property type="entry name" value="HOMEOBOX PROTEIN HMX"/>
    <property type="match status" value="1"/>
</dbReference>
<dbReference type="InterPro" id="IPR009057">
    <property type="entry name" value="Homeodomain-like_sf"/>
</dbReference>
<dbReference type="PROSITE" id="PS50071">
    <property type="entry name" value="HOMEOBOX_2"/>
    <property type="match status" value="1"/>
</dbReference>
<dbReference type="OrthoDB" id="6159439at2759"/>
<feature type="compositionally biased region" description="Basic and acidic residues" evidence="11">
    <location>
        <begin position="63"/>
        <end position="73"/>
    </location>
</feature>
<organism evidence="13 14">
    <name type="scientific">Brachionus calyciflorus</name>
    <dbReference type="NCBI Taxonomy" id="104777"/>
    <lineage>
        <taxon>Eukaryota</taxon>
        <taxon>Metazoa</taxon>
        <taxon>Spiralia</taxon>
        <taxon>Gnathifera</taxon>
        <taxon>Rotifera</taxon>
        <taxon>Eurotatoria</taxon>
        <taxon>Monogononta</taxon>
        <taxon>Pseudotrocha</taxon>
        <taxon>Ploima</taxon>
        <taxon>Brachionidae</taxon>
        <taxon>Brachionus</taxon>
    </lineage>
</organism>
<dbReference type="InterPro" id="IPR051300">
    <property type="entry name" value="HMX_Homeobox_TF"/>
</dbReference>
<dbReference type="InterPro" id="IPR001356">
    <property type="entry name" value="HD"/>
</dbReference>
<feature type="compositionally biased region" description="Low complexity" evidence="11">
    <location>
        <begin position="263"/>
        <end position="273"/>
    </location>
</feature>
<keyword evidence="7 9" id="KW-0539">Nucleus</keyword>